<evidence type="ECO:0000313" key="4">
    <source>
        <dbReference type="Proteomes" id="UP001558652"/>
    </source>
</evidence>
<evidence type="ECO:0000259" key="2">
    <source>
        <dbReference type="Pfam" id="PF14763"/>
    </source>
</evidence>
<accession>A0ABD0Y860</accession>
<dbReference type="Pfam" id="PF14761">
    <property type="entry name" value="HPS3_N"/>
    <property type="match status" value="2"/>
</dbReference>
<proteinExistence type="predicted"/>
<dbReference type="InterPro" id="IPR029437">
    <property type="entry name" value="HPS3_N"/>
</dbReference>
<dbReference type="PANTHER" id="PTHR28633">
    <property type="entry name" value="HERMANSKY-PUDLAK SYNDROME 3 PROTEIN"/>
    <property type="match status" value="1"/>
</dbReference>
<sequence>MRARIAGRVTPSSSQTGADALEMIELPVKFPTVSCISCCQTTGNILVGCDKWLCLYRLVSRTHDISRQRFLDFEPWPVTIELSFSPLRLATTEDVVAASDRTSLHVFRINKGFARPTEDTVKSEDGADSNTKKEPCDLDALIREVSDASCLPRQQQLLGNGPSLPVLAILPGIKSNAANNPARNLRVSPFKPPHSVTMGVAIKEVPANEPWAEKMTTMIESLLQLELGPGGPDEAPQEEFRSLILRPLYKVSAEQPPTQSEMSCPRLRSASYSNLVGFNCFVSTQQEGYLYHFPVEEGEVMSLGKCISVYSFTSGVKYVCLEPYLLHALTTTGLETYTMRSIHAVHAENDEACPPADDPVCLVGLRPFIGVVNMLLTKSFVVILTSSTESPVKGESSAQLTVYGLLLPSASNLYTDMMAVANSHRFTSSSTYYHLLAEAHAILRSVVYLSTDPETRPQQREKELYDESCALFADYYLTCDTEEDWEMGYKYCLMADLNPIHVMDRLKKLESQAKEMNTEIQITAGMCHYLKKCLTDCDCDAVLPPAALNTLLDIVESRLGETHKFILSSLVLQSPILRQFSTERSIRLINTHIDKSGNDCDPIDALALAVLYMTRERTKEAHETLAKITGPGDETLVQTLLQYWPLLLDNTKRTGKVNEWDWDSVTFSEVSVLLMEDKPRELARTLSSLITQKHKLELQNVLQVFLTYLPSRMGSGSTRVSDVLQIFLENVFICWHAQDPAWKPDPSDTPTIEALKILMRSYLGDLINKPEKHAVQEAFELDSMFGGKRLEFMDMLPPFSEPGCVKSQHTSLLKLQCLLRSGWLEESALSELVQFVSEFVDESIGLSLQVLSQPQKGIDILVEQCPAALPQYAKDVLTCENEWRHMITTLQSKIDEEASKGESGNKIYSQVLEGIYSLFNYSPTI</sequence>
<gene>
    <name evidence="3" type="ORF">AAG570_002635</name>
</gene>
<feature type="domain" description="BLOC-2 complex member HPS3 N-terminal" evidence="1">
    <location>
        <begin position="9"/>
        <end position="160"/>
    </location>
</feature>
<dbReference type="EMBL" id="JBFDAA010000012">
    <property type="protein sequence ID" value="KAL1123558.1"/>
    <property type="molecule type" value="Genomic_DNA"/>
</dbReference>
<evidence type="ECO:0008006" key="5">
    <source>
        <dbReference type="Google" id="ProtNLM"/>
    </source>
</evidence>
<feature type="domain" description="BLOC-2 complex member HPS3 N-terminal" evidence="1">
    <location>
        <begin position="239"/>
        <end position="391"/>
    </location>
</feature>
<reference evidence="3 4" key="1">
    <citation type="submission" date="2024-07" db="EMBL/GenBank/DDBJ databases">
        <title>Chromosome-level genome assembly of the water stick insect Ranatra chinensis (Heteroptera: Nepidae).</title>
        <authorList>
            <person name="Liu X."/>
        </authorList>
    </citation>
    <scope>NUCLEOTIDE SEQUENCE [LARGE SCALE GENOMIC DNA]</scope>
    <source>
        <strain evidence="3">Cailab_2021Rc</strain>
        <tissue evidence="3">Muscle</tissue>
    </source>
</reference>
<organism evidence="3 4">
    <name type="scientific">Ranatra chinensis</name>
    <dbReference type="NCBI Taxonomy" id="642074"/>
    <lineage>
        <taxon>Eukaryota</taxon>
        <taxon>Metazoa</taxon>
        <taxon>Ecdysozoa</taxon>
        <taxon>Arthropoda</taxon>
        <taxon>Hexapoda</taxon>
        <taxon>Insecta</taxon>
        <taxon>Pterygota</taxon>
        <taxon>Neoptera</taxon>
        <taxon>Paraneoptera</taxon>
        <taxon>Hemiptera</taxon>
        <taxon>Heteroptera</taxon>
        <taxon>Panheteroptera</taxon>
        <taxon>Nepomorpha</taxon>
        <taxon>Nepidae</taxon>
        <taxon>Ranatrinae</taxon>
        <taxon>Ranatra</taxon>
    </lineage>
</organism>
<feature type="domain" description="BLOC-2 complex member HPS3 C-terminal" evidence="2">
    <location>
        <begin position="413"/>
        <end position="590"/>
    </location>
</feature>
<evidence type="ECO:0000259" key="1">
    <source>
        <dbReference type="Pfam" id="PF14761"/>
    </source>
</evidence>
<dbReference type="PANTHER" id="PTHR28633:SF1">
    <property type="entry name" value="BLOC-2 COMPLEX MEMBER HPS3"/>
    <property type="match status" value="1"/>
</dbReference>
<dbReference type="InterPro" id="IPR029438">
    <property type="entry name" value="HPS3_C"/>
</dbReference>
<dbReference type="AlphaFoldDB" id="A0ABD0Y860"/>
<dbReference type="InterPro" id="IPR017216">
    <property type="entry name" value="HPS3"/>
</dbReference>
<evidence type="ECO:0000313" key="3">
    <source>
        <dbReference type="EMBL" id="KAL1123558.1"/>
    </source>
</evidence>
<keyword evidence="4" id="KW-1185">Reference proteome</keyword>
<dbReference type="Pfam" id="PF14763">
    <property type="entry name" value="HPS3_C"/>
    <property type="match status" value="1"/>
</dbReference>
<comment type="caution">
    <text evidence="3">The sequence shown here is derived from an EMBL/GenBank/DDBJ whole genome shotgun (WGS) entry which is preliminary data.</text>
</comment>
<protein>
    <recommendedName>
        <fullName evidence="5">Hermansky-Pudlak syndrome 3 protein</fullName>
    </recommendedName>
</protein>
<dbReference type="Proteomes" id="UP001558652">
    <property type="component" value="Unassembled WGS sequence"/>
</dbReference>
<name>A0ABD0Y860_9HEMI</name>